<keyword evidence="1" id="KW-1133">Transmembrane helix</keyword>
<dbReference type="RefSeq" id="WP_099558067.1">
    <property type="nucleotide sequence ID" value="NZ_LT960614.1"/>
</dbReference>
<proteinExistence type="predicted"/>
<keyword evidence="1" id="KW-0812">Transmembrane</keyword>
<feature type="transmembrane region" description="Helical" evidence="1">
    <location>
        <begin position="6"/>
        <end position="31"/>
    </location>
</feature>
<keyword evidence="1" id="KW-0472">Membrane</keyword>
<keyword evidence="4" id="KW-1185">Reference proteome</keyword>
<organism evidence="3 4">
    <name type="scientific">Hartmannibacter diazotrophicus</name>
    <dbReference type="NCBI Taxonomy" id="1482074"/>
    <lineage>
        <taxon>Bacteria</taxon>
        <taxon>Pseudomonadati</taxon>
        <taxon>Pseudomonadota</taxon>
        <taxon>Alphaproteobacteria</taxon>
        <taxon>Hyphomicrobiales</taxon>
        <taxon>Pleomorphomonadaceae</taxon>
        <taxon>Hartmannibacter</taxon>
    </lineage>
</organism>
<dbReference type="InterPro" id="IPR027372">
    <property type="entry name" value="Phytase-like_dom"/>
</dbReference>
<name>A0A2C9DC10_9HYPH</name>
<accession>A0A2C9DC10</accession>
<feature type="domain" description="Phytase-like" evidence="2">
    <location>
        <begin position="85"/>
        <end position="345"/>
    </location>
</feature>
<protein>
    <recommendedName>
        <fullName evidence="2">Phytase-like domain-containing protein</fullName>
    </recommendedName>
</protein>
<reference evidence="4" key="1">
    <citation type="submission" date="2017-09" db="EMBL/GenBank/DDBJ databases">
        <title>Genome sequence of Nannocystis excedens DSM 71.</title>
        <authorList>
            <person name="Blom J."/>
        </authorList>
    </citation>
    <scope>NUCLEOTIDE SEQUENCE [LARGE SCALE GENOMIC DNA]</scope>
    <source>
        <strain evidence="4">type strain: E19</strain>
    </source>
</reference>
<dbReference type="Proteomes" id="UP000223606">
    <property type="component" value="Chromosome 1"/>
</dbReference>
<evidence type="ECO:0000259" key="2">
    <source>
        <dbReference type="Pfam" id="PF13449"/>
    </source>
</evidence>
<evidence type="ECO:0000313" key="3">
    <source>
        <dbReference type="EMBL" id="SON57872.1"/>
    </source>
</evidence>
<gene>
    <name evidence="3" type="ORF">HDIA_4331</name>
</gene>
<sequence length="360" mass="39047">MRPAKVAVRVIALAAGSVGLLFLAALAFLVLRGGDSRAEERSDRIIPLTLTAESIDRFNIVGERQDLFGSLEWVGGFVLNDRTDRLGGLSSLSVLDGGRRMISVSDDGTEFNADILRDGDGRPVDVDRPALRQLRVLKQRMRYRSDMDTEGFDVSHQPGGDIAYVSFEASPRVAFAPIDPDGWIGPLRKMVLPSAVEAVNGNAGFETIVAAPAGSPLAGLLIAIAETDPDDGGLSPGWIFRQGRIDQRDALSFSVVQSDGYSITDGAFMPNGNLVLLERRFGISIGIGMRMRMIEAADIRPGAKLEGRVLIEANLADEIDNMEGLSVWTDDAGATRLSVVSDDNHSFLQRMLYLEFKLVR</sequence>
<dbReference type="Pfam" id="PF13449">
    <property type="entry name" value="Phytase-like"/>
    <property type="match status" value="1"/>
</dbReference>
<dbReference type="InterPro" id="IPR014567">
    <property type="entry name" value="UCP031900"/>
</dbReference>
<dbReference type="OrthoDB" id="9798693at2"/>
<evidence type="ECO:0000313" key="4">
    <source>
        <dbReference type="Proteomes" id="UP000223606"/>
    </source>
</evidence>
<evidence type="ECO:0000256" key="1">
    <source>
        <dbReference type="SAM" id="Phobius"/>
    </source>
</evidence>
<dbReference type="AlphaFoldDB" id="A0A2C9DC10"/>
<dbReference type="EMBL" id="LT960614">
    <property type="protein sequence ID" value="SON57872.1"/>
    <property type="molecule type" value="Genomic_DNA"/>
</dbReference>
<dbReference type="PIRSF" id="PIRSF031900">
    <property type="entry name" value="UCP031900"/>
    <property type="match status" value="1"/>
</dbReference>
<dbReference type="KEGG" id="hdi:HDIA_4331"/>